<dbReference type="Pfam" id="PF00147">
    <property type="entry name" value="Fibrinogen_C"/>
    <property type="match status" value="1"/>
</dbReference>
<dbReference type="GO" id="GO:0005615">
    <property type="term" value="C:extracellular space"/>
    <property type="evidence" value="ECO:0007669"/>
    <property type="project" value="TreeGrafter"/>
</dbReference>
<dbReference type="InterPro" id="IPR036056">
    <property type="entry name" value="Fibrinogen-like_C"/>
</dbReference>
<dbReference type="NCBIfam" id="NF040941">
    <property type="entry name" value="GGGWT_bact"/>
    <property type="match status" value="1"/>
</dbReference>
<keyword evidence="4" id="KW-1185">Reference proteome</keyword>
<dbReference type="CDD" id="cd00087">
    <property type="entry name" value="FReD"/>
    <property type="match status" value="1"/>
</dbReference>
<keyword evidence="1" id="KW-0732">Signal</keyword>
<evidence type="ECO:0000313" key="4">
    <source>
        <dbReference type="Proteomes" id="UP001152320"/>
    </source>
</evidence>
<dbReference type="InterPro" id="IPR014716">
    <property type="entry name" value="Fibrinogen_a/b/g_C_1"/>
</dbReference>
<dbReference type="SUPFAM" id="SSF56496">
    <property type="entry name" value="Fibrinogen C-terminal domain-like"/>
    <property type="match status" value="1"/>
</dbReference>
<evidence type="ECO:0000259" key="2">
    <source>
        <dbReference type="PROSITE" id="PS51406"/>
    </source>
</evidence>
<dbReference type="PROSITE" id="PS51406">
    <property type="entry name" value="FIBRINOGEN_C_2"/>
    <property type="match status" value="1"/>
</dbReference>
<feature type="chain" id="PRO_5040233123" evidence="1">
    <location>
        <begin position="24"/>
        <end position="276"/>
    </location>
</feature>
<dbReference type="InterPro" id="IPR002181">
    <property type="entry name" value="Fibrinogen_a/b/g_C_dom"/>
</dbReference>
<dbReference type="OrthoDB" id="6145874at2759"/>
<dbReference type="Proteomes" id="UP001152320">
    <property type="component" value="Chromosome 20"/>
</dbReference>
<dbReference type="EMBL" id="JAIZAY010000020">
    <property type="protein sequence ID" value="KAJ8023023.1"/>
    <property type="molecule type" value="Genomic_DNA"/>
</dbReference>
<protein>
    <submittedName>
        <fullName evidence="3">Fibrinogen-like protein A</fullName>
    </submittedName>
</protein>
<evidence type="ECO:0000256" key="1">
    <source>
        <dbReference type="SAM" id="SignalP"/>
    </source>
</evidence>
<sequence length="276" mass="32230">MKFAVVLLFIFGCSLIDITSTTGHQTQEDVPRTLQEKTVDIHSCCKHHQSQYPRDCKEIYDKCRQSAPDGIYLIQPDDAPEPFKVFCNNNVDGGGWTVLQRRLDGSIDFFRNWDEYKRGFGFLGREFWLGNDKISYLTNQKDYELRIDLNNKNGNAYYAKYDLFRISDEIGNYKLVGLGQCHSGSTAGCNGLESSRNHFFSTRDRENDLTNNRHCAEYTTGAWWYDPSSTHRCGDSMLNNQYNPDGRLQSIRWWNLPENNYFIKYTEMKIRPLQRQ</sequence>
<reference evidence="3" key="1">
    <citation type="submission" date="2021-10" db="EMBL/GenBank/DDBJ databases">
        <title>Tropical sea cucumber genome reveals ecological adaptation and Cuvierian tubules defense mechanism.</title>
        <authorList>
            <person name="Chen T."/>
        </authorList>
    </citation>
    <scope>NUCLEOTIDE SEQUENCE</scope>
    <source>
        <strain evidence="3">Nanhai2018</strain>
        <tissue evidence="3">Muscle</tissue>
    </source>
</reference>
<dbReference type="PANTHER" id="PTHR19143">
    <property type="entry name" value="FIBRINOGEN/TENASCIN/ANGIOPOEITIN"/>
    <property type="match status" value="1"/>
</dbReference>
<dbReference type="Gene3D" id="3.90.215.10">
    <property type="entry name" value="Gamma Fibrinogen, chain A, domain 1"/>
    <property type="match status" value="1"/>
</dbReference>
<dbReference type="AlphaFoldDB" id="A0A9Q0YI76"/>
<comment type="caution">
    <text evidence="3">The sequence shown here is derived from an EMBL/GenBank/DDBJ whole genome shotgun (WGS) entry which is preliminary data.</text>
</comment>
<proteinExistence type="predicted"/>
<dbReference type="PANTHER" id="PTHR19143:SF327">
    <property type="entry name" value="FI21813P1-RELATED"/>
    <property type="match status" value="1"/>
</dbReference>
<dbReference type="InterPro" id="IPR050373">
    <property type="entry name" value="Fibrinogen_C-term_domain"/>
</dbReference>
<feature type="signal peptide" evidence="1">
    <location>
        <begin position="1"/>
        <end position="23"/>
    </location>
</feature>
<accession>A0A9Q0YI76</accession>
<gene>
    <name evidence="3" type="ORF">HOLleu_38084</name>
</gene>
<organism evidence="3 4">
    <name type="scientific">Holothuria leucospilota</name>
    <name type="common">Black long sea cucumber</name>
    <name type="synonym">Mertensiothuria leucospilota</name>
    <dbReference type="NCBI Taxonomy" id="206669"/>
    <lineage>
        <taxon>Eukaryota</taxon>
        <taxon>Metazoa</taxon>
        <taxon>Echinodermata</taxon>
        <taxon>Eleutherozoa</taxon>
        <taxon>Echinozoa</taxon>
        <taxon>Holothuroidea</taxon>
        <taxon>Aspidochirotacea</taxon>
        <taxon>Aspidochirotida</taxon>
        <taxon>Holothuriidae</taxon>
        <taxon>Holothuria</taxon>
    </lineage>
</organism>
<feature type="domain" description="Fibrinogen C-terminal" evidence="2">
    <location>
        <begin position="47"/>
        <end position="274"/>
    </location>
</feature>
<dbReference type="SMART" id="SM00186">
    <property type="entry name" value="FBG"/>
    <property type="match status" value="1"/>
</dbReference>
<evidence type="ECO:0000313" key="3">
    <source>
        <dbReference type="EMBL" id="KAJ8023023.1"/>
    </source>
</evidence>
<name>A0A9Q0YI76_HOLLE</name>